<organism evidence="1 2">
    <name type="scientific">Gigaspora margarita</name>
    <dbReference type="NCBI Taxonomy" id="4874"/>
    <lineage>
        <taxon>Eukaryota</taxon>
        <taxon>Fungi</taxon>
        <taxon>Fungi incertae sedis</taxon>
        <taxon>Mucoromycota</taxon>
        <taxon>Glomeromycotina</taxon>
        <taxon>Glomeromycetes</taxon>
        <taxon>Diversisporales</taxon>
        <taxon>Gigasporaceae</taxon>
        <taxon>Gigaspora</taxon>
    </lineage>
</organism>
<protein>
    <submittedName>
        <fullName evidence="1">43716_t:CDS:1</fullName>
    </submittedName>
</protein>
<dbReference type="Proteomes" id="UP000789901">
    <property type="component" value="Unassembled WGS sequence"/>
</dbReference>
<reference evidence="1 2" key="1">
    <citation type="submission" date="2021-06" db="EMBL/GenBank/DDBJ databases">
        <authorList>
            <person name="Kallberg Y."/>
            <person name="Tangrot J."/>
            <person name="Rosling A."/>
        </authorList>
    </citation>
    <scope>NUCLEOTIDE SEQUENCE [LARGE SCALE GENOMIC DNA]</scope>
    <source>
        <strain evidence="1 2">120-4 pot B 10/14</strain>
    </source>
</reference>
<gene>
    <name evidence="1" type="ORF">GMARGA_LOCUS20928</name>
</gene>
<evidence type="ECO:0000313" key="2">
    <source>
        <dbReference type="Proteomes" id="UP000789901"/>
    </source>
</evidence>
<evidence type="ECO:0000313" key="1">
    <source>
        <dbReference type="EMBL" id="CAG8789036.1"/>
    </source>
</evidence>
<feature type="non-terminal residue" evidence="1">
    <location>
        <position position="1"/>
    </location>
</feature>
<comment type="caution">
    <text evidence="1">The sequence shown here is derived from an EMBL/GenBank/DDBJ whole genome shotgun (WGS) entry which is preliminary data.</text>
</comment>
<dbReference type="EMBL" id="CAJVQB010018848">
    <property type="protein sequence ID" value="CAG8789036.1"/>
    <property type="molecule type" value="Genomic_DNA"/>
</dbReference>
<sequence length="149" mass="17929">MNKDTNRLKNSFSYHDKAEQYERKNRIEIEKQIVQSRRLLPKENLRRNQSINKCAHLKKPYQVLNNGRSLKKDQNKREATNLKKIKNFIELCYKRIQNKQSKILNSLLDQPYNKVKIDKVLDQKEKNLSTHDTEEWINECIYKELNGVI</sequence>
<keyword evidence="2" id="KW-1185">Reference proteome</keyword>
<feature type="non-terminal residue" evidence="1">
    <location>
        <position position="149"/>
    </location>
</feature>
<proteinExistence type="predicted"/>
<name>A0ABN7VNM3_GIGMA</name>
<accession>A0ABN7VNM3</accession>